<dbReference type="Proteomes" id="UP000029004">
    <property type="component" value="Unassembled WGS sequence"/>
</dbReference>
<proteinExistence type="predicted"/>
<name>A0A087DQS5_9BIFI</name>
<evidence type="ECO:0000313" key="2">
    <source>
        <dbReference type="Proteomes" id="UP000029004"/>
    </source>
</evidence>
<sequence length="296" mass="31735">MSAVSESIMQRMTLGHLVEHYGWELVPPFAKSVTVTSLADDVDSVVPGALLWSEQDLDVETLRRARRKGAYAAIVPETTRANLPEAPDMPILYATPTDEELGTLAAQMAGNPSNTLAVFAVSAGTPSESVAVVDKLAKFLHMLGNPVGVISVGGSYSLERRLDLDYPLGVLDLQRTLAVCAEDGAAAVVIAMDDLTVAAHALESVSVDVFGSETPAPANADRAVIERMQDEYGFRADEQMRVTSRTEESDTLARLATTADTDEERRRLSLAIAMVLAAGVRRNNIRNALRVAGDLN</sequence>
<dbReference type="STRING" id="762211.BSTEL_0686"/>
<evidence type="ECO:0000313" key="1">
    <source>
        <dbReference type="EMBL" id="KFI97875.1"/>
    </source>
</evidence>
<dbReference type="OrthoDB" id="3242635at2"/>
<dbReference type="EMBL" id="JGZP01000011">
    <property type="protein sequence ID" value="KFI97875.1"/>
    <property type="molecule type" value="Genomic_DNA"/>
</dbReference>
<keyword evidence="2" id="KW-1185">Reference proteome</keyword>
<dbReference type="AlphaFoldDB" id="A0A087DQS5"/>
<organism evidence="1 2">
    <name type="scientific">Bifidobacterium stellenboschense</name>
    <dbReference type="NCBI Taxonomy" id="762211"/>
    <lineage>
        <taxon>Bacteria</taxon>
        <taxon>Bacillati</taxon>
        <taxon>Actinomycetota</taxon>
        <taxon>Actinomycetes</taxon>
        <taxon>Bifidobacteriales</taxon>
        <taxon>Bifidobacteriaceae</taxon>
        <taxon>Bifidobacterium</taxon>
    </lineage>
</organism>
<dbReference type="RefSeq" id="WP_034527699.1">
    <property type="nucleotide sequence ID" value="NZ_JGZP01000011.1"/>
</dbReference>
<dbReference type="eggNOG" id="COG0769">
    <property type="taxonomic scope" value="Bacteria"/>
</dbReference>
<accession>A0A087DQS5</accession>
<comment type="caution">
    <text evidence="1">The sequence shown here is derived from an EMBL/GenBank/DDBJ whole genome shotgun (WGS) entry which is preliminary data.</text>
</comment>
<gene>
    <name evidence="1" type="ORF">BSTEL_0686</name>
</gene>
<reference evidence="1 2" key="1">
    <citation type="submission" date="2014-03" db="EMBL/GenBank/DDBJ databases">
        <title>Genomics of Bifidobacteria.</title>
        <authorList>
            <person name="Ventura M."/>
            <person name="Milani C."/>
            <person name="Lugli G.A."/>
        </authorList>
    </citation>
    <scope>NUCLEOTIDE SEQUENCE [LARGE SCALE GENOMIC DNA]</scope>
    <source>
        <strain evidence="1 2">DSM 23968</strain>
    </source>
</reference>
<protein>
    <submittedName>
        <fullName evidence="1">UDP-N-acetylmuramyl peptide synthase</fullName>
    </submittedName>
</protein>